<evidence type="ECO:0000256" key="1">
    <source>
        <dbReference type="SAM" id="MobiDB-lite"/>
    </source>
</evidence>
<dbReference type="AlphaFoldDB" id="A0A0A8Z7G5"/>
<accession>A0A0A8Z7G5</accession>
<proteinExistence type="predicted"/>
<reference evidence="2" key="1">
    <citation type="submission" date="2014-09" db="EMBL/GenBank/DDBJ databases">
        <authorList>
            <person name="Magalhaes I.L.F."/>
            <person name="Oliveira U."/>
            <person name="Santos F.R."/>
            <person name="Vidigal T.H.D.A."/>
            <person name="Brescovit A.D."/>
            <person name="Santos A.J."/>
        </authorList>
    </citation>
    <scope>NUCLEOTIDE SEQUENCE</scope>
    <source>
        <tissue evidence="2">Shoot tissue taken approximately 20 cm above the soil surface</tissue>
    </source>
</reference>
<sequence>MATALPSSSSQGASSTPPTRSGAALGHDRLSATARAGTSLMVPTTIGANNSLSSLQVQGLGVVKSSVLSSLGASTSASQTGQVSTRPGLIQH</sequence>
<evidence type="ECO:0000313" key="2">
    <source>
        <dbReference type="EMBL" id="JAD30812.1"/>
    </source>
</evidence>
<reference evidence="2" key="2">
    <citation type="journal article" date="2015" name="Data Brief">
        <title>Shoot transcriptome of the giant reed, Arundo donax.</title>
        <authorList>
            <person name="Barrero R.A."/>
            <person name="Guerrero F.D."/>
            <person name="Moolhuijzen P."/>
            <person name="Goolsby J.A."/>
            <person name="Tidwell J."/>
            <person name="Bellgard S.E."/>
            <person name="Bellgard M.I."/>
        </authorList>
    </citation>
    <scope>NUCLEOTIDE SEQUENCE</scope>
    <source>
        <tissue evidence="2">Shoot tissue taken approximately 20 cm above the soil surface</tissue>
    </source>
</reference>
<feature type="region of interest" description="Disordered" evidence="1">
    <location>
        <begin position="71"/>
        <end position="92"/>
    </location>
</feature>
<name>A0A0A8Z7G5_ARUDO</name>
<feature type="compositionally biased region" description="Low complexity" evidence="1">
    <location>
        <begin position="71"/>
        <end position="81"/>
    </location>
</feature>
<feature type="region of interest" description="Disordered" evidence="1">
    <location>
        <begin position="1"/>
        <end position="30"/>
    </location>
</feature>
<organism evidence="2">
    <name type="scientific">Arundo donax</name>
    <name type="common">Giant reed</name>
    <name type="synonym">Donax arundinaceus</name>
    <dbReference type="NCBI Taxonomy" id="35708"/>
    <lineage>
        <taxon>Eukaryota</taxon>
        <taxon>Viridiplantae</taxon>
        <taxon>Streptophyta</taxon>
        <taxon>Embryophyta</taxon>
        <taxon>Tracheophyta</taxon>
        <taxon>Spermatophyta</taxon>
        <taxon>Magnoliopsida</taxon>
        <taxon>Liliopsida</taxon>
        <taxon>Poales</taxon>
        <taxon>Poaceae</taxon>
        <taxon>PACMAD clade</taxon>
        <taxon>Arundinoideae</taxon>
        <taxon>Arundineae</taxon>
        <taxon>Arundo</taxon>
    </lineage>
</organism>
<protein>
    <submittedName>
        <fullName evidence="2">Uncharacterized protein</fullName>
    </submittedName>
</protein>
<dbReference type="EMBL" id="GBRH01267083">
    <property type="protein sequence ID" value="JAD30812.1"/>
    <property type="molecule type" value="Transcribed_RNA"/>
</dbReference>
<feature type="compositionally biased region" description="Low complexity" evidence="1">
    <location>
        <begin position="1"/>
        <end position="19"/>
    </location>
</feature>